<name>A0A0G9H5V4_9GAMM</name>
<dbReference type="PANTHER" id="PTHR46796">
    <property type="entry name" value="HTH-TYPE TRANSCRIPTIONAL ACTIVATOR RHAS-RELATED"/>
    <property type="match status" value="1"/>
</dbReference>
<sequence>MNSLTGLDFDEFEDALRGVDGQYIPVGRNTLSWQLRDIALADLEIMRGRNGGGAIYGGACRSENFGLFLPMVETPAVAVNGTRMHGAMLAWLAPDRDFHVYNSDAIDWIGVAIGRTAVAHWLDLTHEDFRRDMSDHLVGQVDAASIARIRDLVDRMPGMQTRDAGFDEAAIDMLHAQLSWAIYEAVQSLDAAPPPAQGRPRLPRREILGRALQVIDAAGNGPVQLSDLARATRVSARTLHAIFMDHFGLSPYRYLVLRRLRKIHDALKAAAPGETVAGICSRFGVWDFGRFSGLHRRIYGTLPASVLGKSKAFRATSH</sequence>
<evidence type="ECO:0000259" key="4">
    <source>
        <dbReference type="PROSITE" id="PS01124"/>
    </source>
</evidence>
<protein>
    <recommendedName>
        <fullName evidence="4">HTH araC/xylS-type domain-containing protein</fullName>
    </recommendedName>
</protein>
<dbReference type="OrthoDB" id="5950705at2"/>
<reference evidence="5 6" key="1">
    <citation type="journal article" date="2015" name="Antonie Van Leeuwenhoek">
        <title>A phylogenomic and molecular marker based taxonomic framework for the order Xanthomonadales: proposal to transfer the families Algiphilaceae and Solimonadaceae to the order Nevskiales ord. nov. and to create a new family within the order Xanthomonadales, the family Rhodanobacteraceae fam. nov., containing the genus Rhodanobacter and its closest relatives.</title>
        <authorList>
            <person name="Naushad S."/>
            <person name="Adeolu M."/>
            <person name="Wong S."/>
            <person name="Sohail M."/>
            <person name="Schellhorn H.E."/>
            <person name="Gupta R.S."/>
        </authorList>
    </citation>
    <scope>NUCLEOTIDE SEQUENCE [LARGE SCALE GENOMIC DNA]</scope>
    <source>
        <strain evidence="5 6">DSM 16301</strain>
    </source>
</reference>
<dbReference type="PROSITE" id="PS01124">
    <property type="entry name" value="HTH_ARAC_FAMILY_2"/>
    <property type="match status" value="1"/>
</dbReference>
<dbReference type="InterPro" id="IPR018060">
    <property type="entry name" value="HTH_AraC"/>
</dbReference>
<dbReference type="GO" id="GO:0003700">
    <property type="term" value="F:DNA-binding transcription factor activity"/>
    <property type="evidence" value="ECO:0007669"/>
    <property type="project" value="InterPro"/>
</dbReference>
<evidence type="ECO:0000313" key="5">
    <source>
        <dbReference type="EMBL" id="KLD64968.1"/>
    </source>
</evidence>
<dbReference type="InterPro" id="IPR009057">
    <property type="entry name" value="Homeodomain-like_sf"/>
</dbReference>
<evidence type="ECO:0000256" key="3">
    <source>
        <dbReference type="ARBA" id="ARBA00023163"/>
    </source>
</evidence>
<evidence type="ECO:0000256" key="1">
    <source>
        <dbReference type="ARBA" id="ARBA00023015"/>
    </source>
</evidence>
<dbReference type="Gene3D" id="1.10.10.60">
    <property type="entry name" value="Homeodomain-like"/>
    <property type="match status" value="1"/>
</dbReference>
<keyword evidence="1" id="KW-0805">Transcription regulation</keyword>
<dbReference type="SUPFAM" id="SSF46689">
    <property type="entry name" value="Homeodomain-like"/>
    <property type="match status" value="1"/>
</dbReference>
<comment type="caution">
    <text evidence="5">The sequence shown here is derived from an EMBL/GenBank/DDBJ whole genome shotgun (WGS) entry which is preliminary data.</text>
</comment>
<dbReference type="SMART" id="SM00342">
    <property type="entry name" value="HTH_ARAC"/>
    <property type="match status" value="1"/>
</dbReference>
<dbReference type="AlphaFoldDB" id="A0A0G9H5V4"/>
<keyword evidence="2" id="KW-0238">DNA-binding</keyword>
<dbReference type="PATRIC" id="fig|1440762.4.peg.555"/>
<organism evidence="5 6">
    <name type="scientific">Dyella japonica DSM 16301</name>
    <dbReference type="NCBI Taxonomy" id="1440762"/>
    <lineage>
        <taxon>Bacteria</taxon>
        <taxon>Pseudomonadati</taxon>
        <taxon>Pseudomonadota</taxon>
        <taxon>Gammaproteobacteria</taxon>
        <taxon>Lysobacterales</taxon>
        <taxon>Rhodanobacteraceae</taxon>
        <taxon>Dyella</taxon>
    </lineage>
</organism>
<dbReference type="PANTHER" id="PTHR46796:SF12">
    <property type="entry name" value="HTH-TYPE DNA-BINDING TRANSCRIPTIONAL ACTIVATOR EUTR"/>
    <property type="match status" value="1"/>
</dbReference>
<dbReference type="InterPro" id="IPR050204">
    <property type="entry name" value="AraC_XylS_family_regulators"/>
</dbReference>
<dbReference type="Proteomes" id="UP000035481">
    <property type="component" value="Unassembled WGS sequence"/>
</dbReference>
<keyword evidence="3" id="KW-0804">Transcription</keyword>
<evidence type="ECO:0000256" key="2">
    <source>
        <dbReference type="ARBA" id="ARBA00023125"/>
    </source>
</evidence>
<accession>A0A0G9H5V4</accession>
<dbReference type="EMBL" id="JPLA01000013">
    <property type="protein sequence ID" value="KLD64968.1"/>
    <property type="molecule type" value="Genomic_DNA"/>
</dbReference>
<proteinExistence type="predicted"/>
<dbReference type="RefSeq" id="WP_046970947.1">
    <property type="nucleotide sequence ID" value="NZ_JPLA01000013.1"/>
</dbReference>
<dbReference type="Pfam" id="PF12833">
    <property type="entry name" value="HTH_18"/>
    <property type="match status" value="1"/>
</dbReference>
<feature type="domain" description="HTH araC/xylS-type" evidence="4">
    <location>
        <begin position="209"/>
        <end position="309"/>
    </location>
</feature>
<gene>
    <name evidence="5" type="ORF">Y882_06050</name>
</gene>
<evidence type="ECO:0000313" key="6">
    <source>
        <dbReference type="Proteomes" id="UP000035481"/>
    </source>
</evidence>
<dbReference type="GO" id="GO:0043565">
    <property type="term" value="F:sequence-specific DNA binding"/>
    <property type="evidence" value="ECO:0007669"/>
    <property type="project" value="InterPro"/>
</dbReference>